<dbReference type="GeneID" id="78382446"/>
<dbReference type="AlphaFoldDB" id="A0A085G1G4"/>
<comment type="caution">
    <text evidence="1">The sequence shown here is derived from an EMBL/GenBank/DDBJ whole genome shotgun (WGS) entry which is preliminary data.</text>
</comment>
<proteinExistence type="predicted"/>
<dbReference type="RefSeq" id="WP_128124676.1">
    <property type="nucleotide sequence ID" value="NZ_JMPJ01000074.1"/>
</dbReference>
<dbReference type="EMBL" id="JMPJ01000074">
    <property type="protein sequence ID" value="KFC77559.1"/>
    <property type="molecule type" value="Genomic_DNA"/>
</dbReference>
<dbReference type="Proteomes" id="UP000028640">
    <property type="component" value="Unassembled WGS sequence"/>
</dbReference>
<gene>
    <name evidence="1" type="ORF">GEAM_4165</name>
</gene>
<protein>
    <submittedName>
        <fullName evidence="1">Uncharacterized protein</fullName>
    </submittedName>
</protein>
<reference evidence="1 2" key="1">
    <citation type="submission" date="2014-05" db="EMBL/GenBank/DDBJ databases">
        <title>ATOL: Assembling a taxonomically balanced genome-scale reconstruction of the evolutionary history of the Enterobacteriaceae.</title>
        <authorList>
            <person name="Plunkett G.III."/>
            <person name="Neeno-Eckwall E.C."/>
            <person name="Glasner J.D."/>
            <person name="Perna N.T."/>
        </authorList>
    </citation>
    <scope>NUCLEOTIDE SEQUENCE [LARGE SCALE GENOMIC DNA]</scope>
    <source>
        <strain evidence="1 2">ATCC 33852</strain>
    </source>
</reference>
<accession>A0A085G1G4</accession>
<name>A0A085G1G4_EWIA3</name>
<keyword evidence="2" id="KW-1185">Reference proteome</keyword>
<organism evidence="1 2">
    <name type="scientific">Ewingella americana (strain ATCC 33852 / DSM 4580 / CCUG 14506 / JCM 5911 / LMG 7869 / NCTC 12157 / CDC 1468-78)</name>
    <dbReference type="NCBI Taxonomy" id="910964"/>
    <lineage>
        <taxon>Bacteria</taxon>
        <taxon>Pseudomonadati</taxon>
        <taxon>Pseudomonadota</taxon>
        <taxon>Gammaproteobacteria</taxon>
        <taxon>Enterobacterales</taxon>
        <taxon>Yersiniaceae</taxon>
        <taxon>Ewingella</taxon>
    </lineage>
</organism>
<evidence type="ECO:0000313" key="1">
    <source>
        <dbReference type="EMBL" id="KFC77559.1"/>
    </source>
</evidence>
<sequence>MLPLFLGTTSLWCNVFHGVRLNSIQVFIGALLKSMLISSPVLHRIISAFEKRKLKASLMNKMELVLFRYEKSYSFGLKT</sequence>
<dbReference type="STRING" id="910964.GEAM_4165"/>
<evidence type="ECO:0000313" key="2">
    <source>
        <dbReference type="Proteomes" id="UP000028640"/>
    </source>
</evidence>